<dbReference type="Proteomes" id="UP001066276">
    <property type="component" value="Chromosome 8"/>
</dbReference>
<proteinExistence type="predicted"/>
<dbReference type="AlphaFoldDB" id="A0AAV7NTM0"/>
<evidence type="ECO:0000313" key="3">
    <source>
        <dbReference type="Proteomes" id="UP001066276"/>
    </source>
</evidence>
<feature type="region of interest" description="Disordered" evidence="1">
    <location>
        <begin position="1"/>
        <end position="20"/>
    </location>
</feature>
<keyword evidence="3" id="KW-1185">Reference proteome</keyword>
<sequence>MAQGASTNPLGRCPDSHSSASLLVGEGQIHPTMVDSPRPLLFHQRTGVLCLAPPPRVLDRAGTGSPPPPRPPRAGREPPTGPRRHAAPGLSAGCGPCEVGPAVSSSLRGWVPLVSPLLVSVSALAAGPVRSARRHL</sequence>
<gene>
    <name evidence="2" type="ORF">NDU88_007553</name>
</gene>
<feature type="region of interest" description="Disordered" evidence="1">
    <location>
        <begin position="53"/>
        <end position="93"/>
    </location>
</feature>
<comment type="caution">
    <text evidence="2">The sequence shown here is derived from an EMBL/GenBank/DDBJ whole genome shotgun (WGS) entry which is preliminary data.</text>
</comment>
<evidence type="ECO:0000313" key="2">
    <source>
        <dbReference type="EMBL" id="KAJ1119367.1"/>
    </source>
</evidence>
<evidence type="ECO:0000256" key="1">
    <source>
        <dbReference type="SAM" id="MobiDB-lite"/>
    </source>
</evidence>
<organism evidence="2 3">
    <name type="scientific">Pleurodeles waltl</name>
    <name type="common">Iberian ribbed newt</name>
    <dbReference type="NCBI Taxonomy" id="8319"/>
    <lineage>
        <taxon>Eukaryota</taxon>
        <taxon>Metazoa</taxon>
        <taxon>Chordata</taxon>
        <taxon>Craniata</taxon>
        <taxon>Vertebrata</taxon>
        <taxon>Euteleostomi</taxon>
        <taxon>Amphibia</taxon>
        <taxon>Batrachia</taxon>
        <taxon>Caudata</taxon>
        <taxon>Salamandroidea</taxon>
        <taxon>Salamandridae</taxon>
        <taxon>Pleurodelinae</taxon>
        <taxon>Pleurodeles</taxon>
    </lineage>
</organism>
<protein>
    <submittedName>
        <fullName evidence="2">Uncharacterized protein</fullName>
    </submittedName>
</protein>
<reference evidence="2" key="1">
    <citation type="journal article" date="2022" name="bioRxiv">
        <title>Sequencing and chromosome-scale assembly of the giantPleurodeles waltlgenome.</title>
        <authorList>
            <person name="Brown T."/>
            <person name="Elewa A."/>
            <person name="Iarovenko S."/>
            <person name="Subramanian E."/>
            <person name="Araus A.J."/>
            <person name="Petzold A."/>
            <person name="Susuki M."/>
            <person name="Suzuki K.-i.T."/>
            <person name="Hayashi T."/>
            <person name="Toyoda A."/>
            <person name="Oliveira C."/>
            <person name="Osipova E."/>
            <person name="Leigh N.D."/>
            <person name="Simon A."/>
            <person name="Yun M.H."/>
        </authorList>
    </citation>
    <scope>NUCLEOTIDE SEQUENCE</scope>
    <source>
        <strain evidence="2">20211129_DDA</strain>
        <tissue evidence="2">Liver</tissue>
    </source>
</reference>
<name>A0AAV7NTM0_PLEWA</name>
<dbReference type="EMBL" id="JANPWB010000012">
    <property type="protein sequence ID" value="KAJ1119367.1"/>
    <property type="molecule type" value="Genomic_DNA"/>
</dbReference>
<accession>A0AAV7NTM0</accession>